<evidence type="ECO:0000313" key="2">
    <source>
        <dbReference type="Proteomes" id="UP000198809"/>
    </source>
</evidence>
<dbReference type="AlphaFoldDB" id="A0A1H8H858"/>
<organism evidence="1 2">
    <name type="scientific">Paenibacillus sophorae</name>
    <dbReference type="NCBI Taxonomy" id="1333845"/>
    <lineage>
        <taxon>Bacteria</taxon>
        <taxon>Bacillati</taxon>
        <taxon>Bacillota</taxon>
        <taxon>Bacilli</taxon>
        <taxon>Bacillales</taxon>
        <taxon>Paenibacillaceae</taxon>
        <taxon>Paenibacillus</taxon>
    </lineage>
</organism>
<dbReference type="STRING" id="1333845.SAMN04487895_101785"/>
<dbReference type="Proteomes" id="UP000198809">
    <property type="component" value="Unassembled WGS sequence"/>
</dbReference>
<protein>
    <submittedName>
        <fullName evidence="1">Uncharacterized protein</fullName>
    </submittedName>
</protein>
<dbReference type="EMBL" id="FODH01000001">
    <property type="protein sequence ID" value="SEN52406.1"/>
    <property type="molecule type" value="Genomic_DNA"/>
</dbReference>
<proteinExistence type="predicted"/>
<name>A0A1H8H858_9BACL</name>
<gene>
    <name evidence="1" type="ORF">SAMN04487895_101785</name>
</gene>
<reference evidence="1 2" key="1">
    <citation type="submission" date="2016-10" db="EMBL/GenBank/DDBJ databases">
        <authorList>
            <person name="de Groot N.N."/>
        </authorList>
    </citation>
    <scope>NUCLEOTIDE SEQUENCE [LARGE SCALE GENOMIC DNA]</scope>
    <source>
        <strain evidence="1 2">CGMCC 1.10238</strain>
    </source>
</reference>
<evidence type="ECO:0000313" key="1">
    <source>
        <dbReference type="EMBL" id="SEN52406.1"/>
    </source>
</evidence>
<accession>A0A1H8H858</accession>
<sequence length="57" mass="6328">MRLFLFLWELGVLNQLGQVSIIASALLSKCPTCAPPLLPTAIHPSRSNTEIKLIRRV</sequence>